<dbReference type="InterPro" id="IPR024096">
    <property type="entry name" value="NO_sig/Golgi_transp_ligand-bd"/>
</dbReference>
<dbReference type="Pfam" id="PF07700">
    <property type="entry name" value="HNOB"/>
    <property type="match status" value="1"/>
</dbReference>
<sequence length="178" mass="19607">MKGVLLNAVEEAVSRRWGGDMWDDLLDACHLQGAYTALGNYPDGELTALADAAAERLQCSSDDVLRLLGRLTLQPLMSRHAGLYETPTSVREFLPRINDVIHPQVLKLYPGASVPRFVLRDSGAELELDYLSVRSMCMLAEGLILGVADHCEEAVTVDQPSCKKRGDPRCTIRIRGAR</sequence>
<name>A0A378TLL8_9MYCO</name>
<reference evidence="2 3" key="1">
    <citation type="submission" date="2018-06" db="EMBL/GenBank/DDBJ databases">
        <authorList>
            <consortium name="Pathogen Informatics"/>
            <person name="Doyle S."/>
        </authorList>
    </citation>
    <scope>NUCLEOTIDE SEQUENCE [LARGE SCALE GENOMIC DNA]</scope>
    <source>
        <strain evidence="2 3">NCTC10821</strain>
    </source>
</reference>
<evidence type="ECO:0000259" key="1">
    <source>
        <dbReference type="Pfam" id="PF07700"/>
    </source>
</evidence>
<dbReference type="RefSeq" id="WP_163907865.1">
    <property type="nucleotide sequence ID" value="NZ_AP022600.1"/>
</dbReference>
<organism evidence="2 3">
    <name type="scientific">Mycolicibacterium tokaiense</name>
    <dbReference type="NCBI Taxonomy" id="39695"/>
    <lineage>
        <taxon>Bacteria</taxon>
        <taxon>Bacillati</taxon>
        <taxon>Actinomycetota</taxon>
        <taxon>Actinomycetes</taxon>
        <taxon>Mycobacteriales</taxon>
        <taxon>Mycobacteriaceae</taxon>
        <taxon>Mycolicibacterium</taxon>
    </lineage>
</organism>
<protein>
    <submittedName>
        <fullName evidence="2">Heme NO binding</fullName>
    </submittedName>
</protein>
<dbReference type="SUPFAM" id="SSF111126">
    <property type="entry name" value="Ligand-binding domain in the NO signalling and Golgi transport"/>
    <property type="match status" value="1"/>
</dbReference>
<gene>
    <name evidence="2" type="ORF">NCTC10821_04219</name>
</gene>
<evidence type="ECO:0000313" key="3">
    <source>
        <dbReference type="Proteomes" id="UP000254978"/>
    </source>
</evidence>
<dbReference type="Proteomes" id="UP000254978">
    <property type="component" value="Unassembled WGS sequence"/>
</dbReference>
<accession>A0A378TLL8</accession>
<dbReference type="Gene3D" id="3.90.1520.10">
    <property type="entry name" value="H-NOX domain"/>
    <property type="match status" value="1"/>
</dbReference>
<feature type="domain" description="Heme NO-binding" evidence="1">
    <location>
        <begin position="2"/>
        <end position="158"/>
    </location>
</feature>
<dbReference type="EMBL" id="UGQT01000001">
    <property type="protein sequence ID" value="STZ60675.1"/>
    <property type="molecule type" value="Genomic_DNA"/>
</dbReference>
<dbReference type="InterPro" id="IPR038158">
    <property type="entry name" value="H-NOX_domain_sf"/>
</dbReference>
<dbReference type="AlphaFoldDB" id="A0A378TLL8"/>
<dbReference type="GO" id="GO:0020037">
    <property type="term" value="F:heme binding"/>
    <property type="evidence" value="ECO:0007669"/>
    <property type="project" value="InterPro"/>
</dbReference>
<dbReference type="InterPro" id="IPR011644">
    <property type="entry name" value="Heme_NO-bd"/>
</dbReference>
<evidence type="ECO:0000313" key="2">
    <source>
        <dbReference type="EMBL" id="STZ60675.1"/>
    </source>
</evidence>
<proteinExistence type="predicted"/>
<keyword evidence="3" id="KW-1185">Reference proteome</keyword>